<dbReference type="InterPro" id="IPR015421">
    <property type="entry name" value="PyrdxlP-dep_Trfase_major"/>
</dbReference>
<comment type="similarity">
    <text evidence="4">Belongs to the class-I pyridoxal-phosphate-dependent aminotransferase family.</text>
</comment>
<protein>
    <recommendedName>
        <fullName evidence="4">Aminotransferase</fullName>
        <ecNumber evidence="4">2.6.1.-</ecNumber>
    </recommendedName>
</protein>
<dbReference type="eggNOG" id="COG0436">
    <property type="taxonomic scope" value="Bacteria"/>
</dbReference>
<evidence type="ECO:0000256" key="4">
    <source>
        <dbReference type="RuleBase" id="RU000481"/>
    </source>
</evidence>
<accession>C5C0Y5</accession>
<dbReference type="EMBL" id="CP001618">
    <property type="protein sequence ID" value="ACQ79389.1"/>
    <property type="molecule type" value="Genomic_DNA"/>
</dbReference>
<dbReference type="OrthoDB" id="9813612at2"/>
<dbReference type="GO" id="GO:0030170">
    <property type="term" value="F:pyridoxal phosphate binding"/>
    <property type="evidence" value="ECO:0007669"/>
    <property type="project" value="InterPro"/>
</dbReference>
<dbReference type="Proteomes" id="UP000007962">
    <property type="component" value="Chromosome"/>
</dbReference>
<dbReference type="CDD" id="cd00609">
    <property type="entry name" value="AAT_like"/>
    <property type="match status" value="1"/>
</dbReference>
<dbReference type="EC" id="2.6.1.-" evidence="4"/>
<dbReference type="AlphaFoldDB" id="C5C0Y5"/>
<sequence length="382" mass="39511">MGFTAPGAAYPWDALASHRERAAQHPGGVCDLSIGTPVDRTPDVVQDALRAAADAPGYPTAHGTPALRAAVAEWYARRRGVPDVDPDAVLPTVGSKELVALLPSMLGLGAGDVVVVPSAAYPTYEVGATLAGAQVLVSDDPAEWAGREEVALVWLNSPSNPTGEVLGAERMAAVVAAAREVGAVVASDECYAELPWTAPWVDDGVPCVLAPRVSGGSHAGLLSVYSLSKQSNLAGYRAGFVAGDPAIVDSLLQLRRHMGMMVPAPVQAAMVAALTDDAHVAAQRARYVARRDVLLPALREAGFAVEHSEAGLYLWARRDGADLPAGGSADAPCWTTIAWLADRGIVAGPGVFYGPAAGAHVRIALTATDERVAEAARRLTSA</sequence>
<dbReference type="PANTHER" id="PTHR42832:SF3">
    <property type="entry name" value="L-GLUTAMINE--4-(METHYLSULFANYL)-2-OXOBUTANOATE AMINOTRANSFERASE"/>
    <property type="match status" value="1"/>
</dbReference>
<dbReference type="STRING" id="471853.Bcav_1129"/>
<dbReference type="SUPFAM" id="SSF53383">
    <property type="entry name" value="PLP-dependent transferases"/>
    <property type="match status" value="1"/>
</dbReference>
<proteinExistence type="inferred from homology"/>
<dbReference type="Gene3D" id="3.40.640.10">
    <property type="entry name" value="Type I PLP-dependent aspartate aminotransferase-like (Major domain)"/>
    <property type="match status" value="1"/>
</dbReference>
<dbReference type="PROSITE" id="PS00105">
    <property type="entry name" value="AA_TRANSFER_CLASS_1"/>
    <property type="match status" value="1"/>
</dbReference>
<evidence type="ECO:0000256" key="1">
    <source>
        <dbReference type="ARBA" id="ARBA00001933"/>
    </source>
</evidence>
<dbReference type="RefSeq" id="WP_015881629.1">
    <property type="nucleotide sequence ID" value="NC_012669.1"/>
</dbReference>
<evidence type="ECO:0000313" key="6">
    <source>
        <dbReference type="EMBL" id="ACQ79389.1"/>
    </source>
</evidence>
<feature type="domain" description="Aminotransferase class I/classII large" evidence="5">
    <location>
        <begin position="30"/>
        <end position="379"/>
    </location>
</feature>
<dbReference type="InterPro" id="IPR019880">
    <property type="entry name" value="OxyQ"/>
</dbReference>
<evidence type="ECO:0000259" key="5">
    <source>
        <dbReference type="Pfam" id="PF00155"/>
    </source>
</evidence>
<dbReference type="KEGG" id="bcv:Bcav_1129"/>
<dbReference type="InterPro" id="IPR004838">
    <property type="entry name" value="NHTrfase_class1_PyrdxlP-BS"/>
</dbReference>
<comment type="cofactor">
    <cofactor evidence="1 4">
        <name>pyridoxal 5'-phosphate</name>
        <dbReference type="ChEBI" id="CHEBI:597326"/>
    </cofactor>
</comment>
<dbReference type="PANTHER" id="PTHR42832">
    <property type="entry name" value="AMINO ACID AMINOTRANSFERASE"/>
    <property type="match status" value="1"/>
</dbReference>
<dbReference type="InterPro" id="IPR004839">
    <property type="entry name" value="Aminotransferase_I/II_large"/>
</dbReference>
<evidence type="ECO:0000256" key="3">
    <source>
        <dbReference type="ARBA" id="ARBA00022679"/>
    </source>
</evidence>
<reference evidence="6 7" key="1">
    <citation type="journal article" date="2009" name="Stand. Genomic Sci.">
        <title>Complete genome sequence of Beutenbergia cavernae type strain (HKI 0122).</title>
        <authorList>
            <person name="Land M."/>
            <person name="Pukall R."/>
            <person name="Abt B."/>
            <person name="Goker M."/>
            <person name="Rohde M."/>
            <person name="Glavina Del Rio T."/>
            <person name="Tice H."/>
            <person name="Copeland A."/>
            <person name="Cheng J.F."/>
            <person name="Lucas S."/>
            <person name="Chen F."/>
            <person name="Nolan M."/>
            <person name="Bruce D."/>
            <person name="Goodwin L."/>
            <person name="Pitluck S."/>
            <person name="Ivanova N."/>
            <person name="Mavromatis K."/>
            <person name="Ovchinnikova G."/>
            <person name="Pati A."/>
            <person name="Chen A."/>
            <person name="Palaniappan K."/>
            <person name="Hauser L."/>
            <person name="Chang Y.J."/>
            <person name="Jefferies C.C."/>
            <person name="Saunders E."/>
            <person name="Brettin T."/>
            <person name="Detter J.C."/>
            <person name="Han C."/>
            <person name="Chain P."/>
            <person name="Bristow J."/>
            <person name="Eisen J.A."/>
            <person name="Markowitz V."/>
            <person name="Hugenholtz P."/>
            <person name="Kyrpides N.C."/>
            <person name="Klenk H.P."/>
            <person name="Lapidus A."/>
        </authorList>
    </citation>
    <scope>NUCLEOTIDE SEQUENCE [LARGE SCALE GENOMIC DNA]</scope>
    <source>
        <strain evidence="7">ATCC BAA-8 / DSM 12333 / NBRC 16432</strain>
    </source>
</reference>
<dbReference type="NCBIfam" id="TIGR03539">
    <property type="entry name" value="DapC_actino"/>
    <property type="match status" value="1"/>
</dbReference>
<evidence type="ECO:0000256" key="2">
    <source>
        <dbReference type="ARBA" id="ARBA00022576"/>
    </source>
</evidence>
<organism evidence="6 7">
    <name type="scientific">Beutenbergia cavernae (strain ATCC BAA-8 / DSM 12333 / CCUG 43141 / JCM 11478 / NBRC 16432 / NCIMB 13614 / HKI 0122)</name>
    <dbReference type="NCBI Taxonomy" id="471853"/>
    <lineage>
        <taxon>Bacteria</taxon>
        <taxon>Bacillati</taxon>
        <taxon>Actinomycetota</taxon>
        <taxon>Actinomycetes</taxon>
        <taxon>Micrococcales</taxon>
        <taxon>Beutenbergiaceae</taxon>
        <taxon>Beutenbergia</taxon>
    </lineage>
</organism>
<keyword evidence="7" id="KW-1185">Reference proteome</keyword>
<dbReference type="InterPro" id="IPR015424">
    <property type="entry name" value="PyrdxlP-dep_Trfase"/>
</dbReference>
<dbReference type="InterPro" id="IPR050881">
    <property type="entry name" value="LL-DAP_aminotransferase"/>
</dbReference>
<evidence type="ECO:0000313" key="7">
    <source>
        <dbReference type="Proteomes" id="UP000007962"/>
    </source>
</evidence>
<name>C5C0Y5_BEUC1</name>
<dbReference type="Pfam" id="PF00155">
    <property type="entry name" value="Aminotran_1_2"/>
    <property type="match status" value="1"/>
</dbReference>
<keyword evidence="3 4" id="KW-0808">Transferase</keyword>
<dbReference type="GO" id="GO:0008483">
    <property type="term" value="F:transaminase activity"/>
    <property type="evidence" value="ECO:0007669"/>
    <property type="project" value="UniProtKB-KW"/>
</dbReference>
<gene>
    <name evidence="6" type="ordered locus">Bcav_1129</name>
</gene>
<dbReference type="HOGENOM" id="CLU_017584_19_1_11"/>
<keyword evidence="2 4" id="KW-0032">Aminotransferase</keyword>